<evidence type="ECO:0000259" key="7">
    <source>
        <dbReference type="Pfam" id="PF02770"/>
    </source>
</evidence>
<reference evidence="9 10" key="1">
    <citation type="submission" date="2020-04" db="EMBL/GenBank/DDBJ databases">
        <title>Thermobifida alba genome sequencing and assembly.</title>
        <authorList>
            <person name="Luzics S."/>
            <person name="Horvath B."/>
            <person name="Nagy I."/>
            <person name="Toth A."/>
            <person name="Nagy I."/>
            <person name="Kukolya J."/>
        </authorList>
    </citation>
    <scope>NUCLEOTIDE SEQUENCE [LARGE SCALE GENOMIC DNA]</scope>
    <source>
        <strain evidence="9 10">DSM 43795</strain>
    </source>
</reference>
<proteinExistence type="inferred from homology"/>
<evidence type="ECO:0000256" key="5">
    <source>
        <dbReference type="RuleBase" id="RU362125"/>
    </source>
</evidence>
<feature type="domain" description="Acyl-CoA oxidase/dehydrogenase middle" evidence="7">
    <location>
        <begin position="125"/>
        <end position="221"/>
    </location>
</feature>
<dbReference type="InterPro" id="IPR036250">
    <property type="entry name" value="AcylCo_DH-like_C"/>
</dbReference>
<dbReference type="Pfam" id="PF02770">
    <property type="entry name" value="Acyl-CoA_dh_M"/>
    <property type="match status" value="1"/>
</dbReference>
<evidence type="ECO:0000313" key="9">
    <source>
        <dbReference type="EMBL" id="UPT20058.1"/>
    </source>
</evidence>
<evidence type="ECO:0000313" key="10">
    <source>
        <dbReference type="Proteomes" id="UP000832041"/>
    </source>
</evidence>
<dbReference type="Proteomes" id="UP000832041">
    <property type="component" value="Chromosome"/>
</dbReference>
<sequence>MDFSFTAEQQEFRKVVRDWVEKNCPKNVARDLEKEEFAYPFELWDKMSAAGLHGIGIDERYGGSGGDIVVQAITARELARSLAGLTWVWAISSFAGAKSVGLYGSEEQKERFLPELAQGRLRFSIAVTEPSGGTDLLGGMRTKARKVDGGWRITGQKMWSTAAHVADYLLLLAISDEEAPKRTQGKTLFLVPADSPGVETRQIPKLGMRAVGSCGVFLDDVFVPDDLVLGEVGRGWYTLLGTLNNERILLAALCTGIIDGVLEESLAHMDTRTAFGRKIGQFQSLQHYIADMVMWQKQAELMVFNAAWLQSQGKPCGLEANMAKVVASEYANRAADLGIQILGGMGYAAETDAQRYWRDSRLLRIGPISSEMARNSIAESVGLPRSF</sequence>
<dbReference type="InterPro" id="IPR009100">
    <property type="entry name" value="AcylCoA_DH/oxidase_NM_dom_sf"/>
</dbReference>
<keyword evidence="4 5" id="KW-0274">FAD</keyword>
<dbReference type="Gene3D" id="1.20.140.10">
    <property type="entry name" value="Butyryl-CoA Dehydrogenase, subunit A, domain 3"/>
    <property type="match status" value="1"/>
</dbReference>
<dbReference type="PANTHER" id="PTHR43884">
    <property type="entry name" value="ACYL-COA DEHYDROGENASE"/>
    <property type="match status" value="1"/>
</dbReference>
<accession>A0ABY4L150</accession>
<dbReference type="Gene3D" id="1.10.540.10">
    <property type="entry name" value="Acyl-CoA dehydrogenase/oxidase, N-terminal domain"/>
    <property type="match status" value="1"/>
</dbReference>
<dbReference type="Pfam" id="PF00441">
    <property type="entry name" value="Acyl-CoA_dh_1"/>
    <property type="match status" value="1"/>
</dbReference>
<dbReference type="InterPro" id="IPR006091">
    <property type="entry name" value="Acyl-CoA_Oxase/DH_mid-dom"/>
</dbReference>
<dbReference type="PIRSF" id="PIRSF016578">
    <property type="entry name" value="HsaA"/>
    <property type="match status" value="1"/>
</dbReference>
<dbReference type="Pfam" id="PF02771">
    <property type="entry name" value="Acyl-CoA_dh_N"/>
    <property type="match status" value="1"/>
</dbReference>
<evidence type="ECO:0000256" key="1">
    <source>
        <dbReference type="ARBA" id="ARBA00001974"/>
    </source>
</evidence>
<evidence type="ECO:0000259" key="6">
    <source>
        <dbReference type="Pfam" id="PF00441"/>
    </source>
</evidence>
<dbReference type="PROSITE" id="PS00072">
    <property type="entry name" value="ACYL_COA_DH_1"/>
    <property type="match status" value="1"/>
</dbReference>
<dbReference type="SUPFAM" id="SSF47203">
    <property type="entry name" value="Acyl-CoA dehydrogenase C-terminal domain-like"/>
    <property type="match status" value="1"/>
</dbReference>
<dbReference type="InterPro" id="IPR006089">
    <property type="entry name" value="Acyl-CoA_DH_CS"/>
</dbReference>
<name>A0ABY4L150_THEAE</name>
<dbReference type="PANTHER" id="PTHR43884:SF12">
    <property type="entry name" value="ISOVALERYL-COA DEHYDROGENASE, MITOCHONDRIAL-RELATED"/>
    <property type="match status" value="1"/>
</dbReference>
<dbReference type="InterPro" id="IPR046373">
    <property type="entry name" value="Acyl-CoA_Oxase/DH_mid-dom_sf"/>
</dbReference>
<dbReference type="InterPro" id="IPR013786">
    <property type="entry name" value="AcylCoA_DH/ox_N"/>
</dbReference>
<dbReference type="Gene3D" id="2.40.110.10">
    <property type="entry name" value="Butyryl-CoA Dehydrogenase, subunit A, domain 2"/>
    <property type="match status" value="1"/>
</dbReference>
<keyword evidence="3 5" id="KW-0285">Flavoprotein</keyword>
<protein>
    <submittedName>
        <fullName evidence="9">Acyl-CoA/acyl-ACP dehydrogenase</fullName>
    </submittedName>
</protein>
<gene>
    <name evidence="9" type="ORF">FOF52_02945</name>
</gene>
<evidence type="ECO:0000256" key="4">
    <source>
        <dbReference type="ARBA" id="ARBA00022827"/>
    </source>
</evidence>
<organism evidence="9 10">
    <name type="scientific">Thermobifida alba</name>
    <name type="common">Thermomonospora alba</name>
    <dbReference type="NCBI Taxonomy" id="53522"/>
    <lineage>
        <taxon>Bacteria</taxon>
        <taxon>Bacillati</taxon>
        <taxon>Actinomycetota</taxon>
        <taxon>Actinomycetes</taxon>
        <taxon>Streptosporangiales</taxon>
        <taxon>Nocardiopsidaceae</taxon>
        <taxon>Thermobifida</taxon>
    </lineage>
</organism>
<evidence type="ECO:0000259" key="8">
    <source>
        <dbReference type="Pfam" id="PF02771"/>
    </source>
</evidence>
<evidence type="ECO:0000256" key="2">
    <source>
        <dbReference type="ARBA" id="ARBA00009347"/>
    </source>
</evidence>
<dbReference type="InterPro" id="IPR037069">
    <property type="entry name" value="AcylCoA_DH/ox_N_sf"/>
</dbReference>
<dbReference type="InterPro" id="IPR009075">
    <property type="entry name" value="AcylCo_DH/oxidase_C"/>
</dbReference>
<keyword evidence="5" id="KW-0560">Oxidoreductase</keyword>
<feature type="domain" description="Acyl-CoA dehydrogenase/oxidase C-terminal" evidence="6">
    <location>
        <begin position="233"/>
        <end position="381"/>
    </location>
</feature>
<feature type="domain" description="Acyl-CoA dehydrogenase/oxidase N-terminal" evidence="8">
    <location>
        <begin position="6"/>
        <end position="119"/>
    </location>
</feature>
<comment type="similarity">
    <text evidence="2 5">Belongs to the acyl-CoA dehydrogenase family.</text>
</comment>
<dbReference type="RefSeq" id="WP_248592299.1">
    <property type="nucleotide sequence ID" value="NZ_BAABEB010000010.1"/>
</dbReference>
<evidence type="ECO:0000256" key="3">
    <source>
        <dbReference type="ARBA" id="ARBA00022630"/>
    </source>
</evidence>
<dbReference type="PROSITE" id="PS00073">
    <property type="entry name" value="ACYL_COA_DH_2"/>
    <property type="match status" value="1"/>
</dbReference>
<comment type="cofactor">
    <cofactor evidence="1 5">
        <name>FAD</name>
        <dbReference type="ChEBI" id="CHEBI:57692"/>
    </cofactor>
</comment>
<dbReference type="SUPFAM" id="SSF56645">
    <property type="entry name" value="Acyl-CoA dehydrogenase NM domain-like"/>
    <property type="match status" value="1"/>
</dbReference>
<dbReference type="EMBL" id="CP051627">
    <property type="protein sequence ID" value="UPT20058.1"/>
    <property type="molecule type" value="Genomic_DNA"/>
</dbReference>
<keyword evidence="10" id="KW-1185">Reference proteome</keyword>